<dbReference type="EMBL" id="CP012850">
    <property type="protein sequence ID" value="ALI34509.1"/>
    <property type="molecule type" value="Genomic_DNA"/>
</dbReference>
<dbReference type="RefSeq" id="WP_196817151.1">
    <property type="nucleotide sequence ID" value="NZ_CP012850.1"/>
</dbReference>
<dbReference type="AlphaFoldDB" id="A0A654LVW5"/>
<dbReference type="GeneID" id="60420482"/>
<organism evidence="1 2">
    <name type="scientific">Candidatus Nitrosocosmicus oleophilus</name>
    <dbReference type="NCBI Taxonomy" id="1353260"/>
    <lineage>
        <taxon>Archaea</taxon>
        <taxon>Nitrososphaerota</taxon>
        <taxon>Nitrososphaeria</taxon>
        <taxon>Nitrososphaerales</taxon>
        <taxon>Nitrososphaeraceae</taxon>
        <taxon>Candidatus Nitrosocosmicus</taxon>
    </lineage>
</organism>
<dbReference type="KEGG" id="taa:NMY3_00295"/>
<keyword evidence="2" id="KW-1185">Reference proteome</keyword>
<name>A0A654LVW5_9ARCH</name>
<proteinExistence type="predicted"/>
<sequence length="175" mass="18990">MQIKFSVALLVEVLVVMGGLIFCASVSTAIAQSNYTINVAKTTEGDFTVTDGASYVGPYFDTTYTMTGTATDFIKAKDVLVASILDDFSKSPTIGYIQMNSTVTQTNDNATGLANPFVSKEQVDEKVKSVLSYALDKIEHPVGITPNIGDARQIKCVFGNVLDDFWCDIPTFMIR</sequence>
<dbReference type="Proteomes" id="UP000058925">
    <property type="component" value="Chromosome"/>
</dbReference>
<evidence type="ECO:0000313" key="1">
    <source>
        <dbReference type="EMBL" id="ALI34509.1"/>
    </source>
</evidence>
<evidence type="ECO:0000313" key="2">
    <source>
        <dbReference type="Proteomes" id="UP000058925"/>
    </source>
</evidence>
<protein>
    <submittedName>
        <fullName evidence="1">Uncharacterized protein</fullName>
    </submittedName>
</protein>
<dbReference type="OrthoDB" id="10543at2157"/>
<reference evidence="2" key="1">
    <citation type="submission" date="2015-10" db="EMBL/GenBank/DDBJ databases">
        <title>Niche specialization of a soil ammonia-oxidizing archaeon, Candidatus Nitrosocosmicus oleophilus.</title>
        <authorList>
            <person name="Jung M.-Y."/>
            <person name="Rhee S.-K."/>
        </authorList>
    </citation>
    <scope>NUCLEOTIDE SEQUENCE [LARGE SCALE GENOMIC DNA]</scope>
    <source>
        <strain evidence="2">MY3</strain>
    </source>
</reference>
<accession>A0A654LVW5</accession>
<gene>
    <name evidence="1" type="ORF">NMY3_00295</name>
</gene>